<feature type="domain" description="Knr4/Smi1-like" evidence="1">
    <location>
        <begin position="18"/>
        <end position="160"/>
    </location>
</feature>
<dbReference type="SMART" id="SM00860">
    <property type="entry name" value="SMI1_KNR4"/>
    <property type="match status" value="1"/>
</dbReference>
<dbReference type="KEGG" id="trb:HB776_21095"/>
<dbReference type="EMBL" id="CP050292">
    <property type="protein sequence ID" value="QND73423.1"/>
    <property type="molecule type" value="Genomic_DNA"/>
</dbReference>
<dbReference type="Pfam" id="PF09346">
    <property type="entry name" value="SMI1_KNR4"/>
    <property type="match status" value="1"/>
</dbReference>
<dbReference type="SUPFAM" id="SSF160631">
    <property type="entry name" value="SMI1/KNR4-like"/>
    <property type="match status" value="1"/>
</dbReference>
<dbReference type="InterPro" id="IPR018958">
    <property type="entry name" value="Knr4/Smi1-like_dom"/>
</dbReference>
<evidence type="ECO:0000313" key="2">
    <source>
        <dbReference type="EMBL" id="QND73423.1"/>
    </source>
</evidence>
<dbReference type="Gene3D" id="3.40.1580.10">
    <property type="entry name" value="SMI1/KNR4-like"/>
    <property type="match status" value="1"/>
</dbReference>
<protein>
    <submittedName>
        <fullName evidence="2">SMI1/KNR4 family protein</fullName>
    </submittedName>
</protein>
<dbReference type="InterPro" id="IPR037883">
    <property type="entry name" value="Knr4/Smi1-like_sf"/>
</dbReference>
<dbReference type="RefSeq" id="WP_184512153.1">
    <property type="nucleotide sequence ID" value="NZ_CP050292.1"/>
</dbReference>
<gene>
    <name evidence="2" type="ORF">HB776_21095</name>
</gene>
<accession>A0A7G6U341</accession>
<dbReference type="AlphaFoldDB" id="A0A7G6U341"/>
<evidence type="ECO:0000259" key="1">
    <source>
        <dbReference type="SMART" id="SM00860"/>
    </source>
</evidence>
<name>A0A7G6U341_9BRAD</name>
<reference evidence="3" key="1">
    <citation type="journal article" date="2020" name="Mol. Plant Microbe">
        <title>Rhizobial microsymbionts of the narrowly endemic Oxytropis species growing in Kamchatka are characterized by significant genetic diversity and possess a set of genes that are associated with T3SS and T6SS secretion systems and can affect the development of symbiosis.</title>
        <authorList>
            <person name="Safronova V."/>
            <person name="Guro P."/>
            <person name="Sazanova A."/>
            <person name="Kuznetsova I."/>
            <person name="Belimov A."/>
            <person name="Yakubov V."/>
            <person name="Chirak E."/>
            <person name="Afonin A."/>
            <person name="Gogolev Y."/>
            <person name="Andronov E."/>
            <person name="Tikhonovich I."/>
        </authorList>
    </citation>
    <scope>NUCLEOTIDE SEQUENCE [LARGE SCALE GENOMIC DNA]</scope>
    <source>
        <strain evidence="3">581</strain>
    </source>
</reference>
<evidence type="ECO:0000313" key="3">
    <source>
        <dbReference type="Proteomes" id="UP000515291"/>
    </source>
</evidence>
<organism evidence="2 3">
    <name type="scientific">Tardiphaga robiniae</name>
    <dbReference type="NCBI Taxonomy" id="943830"/>
    <lineage>
        <taxon>Bacteria</taxon>
        <taxon>Pseudomonadati</taxon>
        <taxon>Pseudomonadota</taxon>
        <taxon>Alphaproteobacteria</taxon>
        <taxon>Hyphomicrobiales</taxon>
        <taxon>Nitrobacteraceae</taxon>
        <taxon>Tardiphaga</taxon>
    </lineage>
</organism>
<dbReference type="Proteomes" id="UP000515291">
    <property type="component" value="Chromosome"/>
</dbReference>
<sequence>MANEFRFEDYPDAMTFKPVTEKAIAAFAAEQGIEFSSDYTAFLKAHNGFYFDLDTASPLADGVETFDSVRYLRGLDTGFEYNDLRVFLADADLWDKAFRAFCYPVAESHGGDPIVEIYKGKAKGKIYFVDHEVIPDISELADAGVNLENADDVLAHMIDRQGCFIEVATSFSNFIGKLVAYDDDGSINVSIRRPLA</sequence>
<proteinExistence type="predicted"/>